<dbReference type="PANTHER" id="PTHR41286">
    <property type="entry name" value="HNH NUCLEASE YAJD-RELATED"/>
    <property type="match status" value="1"/>
</dbReference>
<reference evidence="4" key="1">
    <citation type="journal article" date="2014" name="Int. J. Syst. Evol. Microbiol.">
        <title>Complete genome sequence of Corynebacterium casei LMG S-19264T (=DSM 44701T), isolated from a smear-ripened cheese.</title>
        <authorList>
            <consortium name="US DOE Joint Genome Institute (JGI-PGF)"/>
            <person name="Walter F."/>
            <person name="Albersmeier A."/>
            <person name="Kalinowski J."/>
            <person name="Ruckert C."/>
        </authorList>
    </citation>
    <scope>NUCLEOTIDE SEQUENCE</scope>
    <source>
        <strain evidence="4">JCM 19596</strain>
    </source>
</reference>
<dbReference type="GO" id="GO:0005829">
    <property type="term" value="C:cytosol"/>
    <property type="evidence" value="ECO:0007669"/>
    <property type="project" value="TreeGrafter"/>
</dbReference>
<dbReference type="GO" id="GO:0004519">
    <property type="term" value="F:endonuclease activity"/>
    <property type="evidence" value="ECO:0007669"/>
    <property type="project" value="InterPro"/>
</dbReference>
<gene>
    <name evidence="4" type="ORF">GCM10009039_19970</name>
</gene>
<dbReference type="Gene3D" id="1.10.30.50">
    <property type="match status" value="1"/>
</dbReference>
<keyword evidence="2" id="KW-0378">Hydrolase</keyword>
<sequence>MDCPTCGTPLRTEQGVRQHHTKVHGDPLPNRTCTGCDVEFYDPKARREFCDDCNPNAGEHNGNYRDAKETTECRQCGSEFDYYPSDKDGVYCPDCVAAADEFLGTPSYEINEAPRITRECDYCEAELVVLQSERDRGQGRFCSCDCLYSWMSEELGPGVDPNVYSGRWREARRKTLERDDHACQNCGSARDELGQEPDVHHLTPVREFDDPQDSHVLSNLVSLCRSCHMKVERGTVVLSDET</sequence>
<evidence type="ECO:0000259" key="3">
    <source>
        <dbReference type="PROSITE" id="PS00028"/>
    </source>
</evidence>
<dbReference type="Proteomes" id="UP000607197">
    <property type="component" value="Unassembled WGS sequence"/>
</dbReference>
<dbReference type="GO" id="GO:0003676">
    <property type="term" value="F:nucleic acid binding"/>
    <property type="evidence" value="ECO:0007669"/>
    <property type="project" value="InterPro"/>
</dbReference>
<evidence type="ECO:0000313" key="4">
    <source>
        <dbReference type="EMBL" id="GGL61787.1"/>
    </source>
</evidence>
<dbReference type="PROSITE" id="PS00028">
    <property type="entry name" value="ZINC_FINGER_C2H2_1"/>
    <property type="match status" value="1"/>
</dbReference>
<dbReference type="GO" id="GO:0008270">
    <property type="term" value="F:zinc ion binding"/>
    <property type="evidence" value="ECO:0007669"/>
    <property type="project" value="InterPro"/>
</dbReference>
<dbReference type="RefSeq" id="WP_188978491.1">
    <property type="nucleotide sequence ID" value="NZ_BMPG01000002.1"/>
</dbReference>
<organism evidence="4 5">
    <name type="scientific">Halocalculus aciditolerans</name>
    <dbReference type="NCBI Taxonomy" id="1383812"/>
    <lineage>
        <taxon>Archaea</taxon>
        <taxon>Methanobacteriati</taxon>
        <taxon>Methanobacteriota</taxon>
        <taxon>Stenosarchaea group</taxon>
        <taxon>Halobacteria</taxon>
        <taxon>Halobacteriales</taxon>
        <taxon>Halobacteriaceae</taxon>
        <taxon>Halocalculus</taxon>
    </lineage>
</organism>
<keyword evidence="1" id="KW-0540">Nuclease</keyword>
<proteinExistence type="predicted"/>
<evidence type="ECO:0000256" key="1">
    <source>
        <dbReference type="ARBA" id="ARBA00022722"/>
    </source>
</evidence>
<dbReference type="EMBL" id="BMPG01000002">
    <property type="protein sequence ID" value="GGL61787.1"/>
    <property type="molecule type" value="Genomic_DNA"/>
</dbReference>
<dbReference type="Pfam" id="PF01844">
    <property type="entry name" value="HNH"/>
    <property type="match status" value="1"/>
</dbReference>
<comment type="caution">
    <text evidence="4">The sequence shown here is derived from an EMBL/GenBank/DDBJ whole genome shotgun (WGS) entry which is preliminary data.</text>
</comment>
<dbReference type="GO" id="GO:0016787">
    <property type="term" value="F:hydrolase activity"/>
    <property type="evidence" value="ECO:0007669"/>
    <property type="project" value="UniProtKB-KW"/>
</dbReference>
<reference evidence="4" key="2">
    <citation type="submission" date="2020-09" db="EMBL/GenBank/DDBJ databases">
        <authorList>
            <person name="Sun Q."/>
            <person name="Ohkuma M."/>
        </authorList>
    </citation>
    <scope>NUCLEOTIDE SEQUENCE</scope>
    <source>
        <strain evidence="4">JCM 19596</strain>
    </source>
</reference>
<dbReference type="InterPro" id="IPR003615">
    <property type="entry name" value="HNH_nuc"/>
</dbReference>
<dbReference type="OrthoDB" id="11472at2157"/>
<evidence type="ECO:0000313" key="5">
    <source>
        <dbReference type="Proteomes" id="UP000607197"/>
    </source>
</evidence>
<dbReference type="PANTHER" id="PTHR41286:SF1">
    <property type="entry name" value="HNH NUCLEASE YAJD-RELATED"/>
    <property type="match status" value="1"/>
</dbReference>
<accession>A0A830FJB3</accession>
<dbReference type="AlphaFoldDB" id="A0A830FJB3"/>
<dbReference type="CDD" id="cd00085">
    <property type="entry name" value="HNHc"/>
    <property type="match status" value="1"/>
</dbReference>
<keyword evidence="5" id="KW-1185">Reference proteome</keyword>
<dbReference type="InterPro" id="IPR013087">
    <property type="entry name" value="Znf_C2H2_type"/>
</dbReference>
<dbReference type="InterPro" id="IPR002711">
    <property type="entry name" value="HNH"/>
</dbReference>
<feature type="domain" description="C2H2-type" evidence="3">
    <location>
        <begin position="3"/>
        <end position="24"/>
    </location>
</feature>
<evidence type="ECO:0000256" key="2">
    <source>
        <dbReference type="ARBA" id="ARBA00022801"/>
    </source>
</evidence>
<dbReference type="SMART" id="SM00507">
    <property type="entry name" value="HNHc"/>
    <property type="match status" value="1"/>
</dbReference>
<name>A0A830FJB3_9EURY</name>
<protein>
    <recommendedName>
        <fullName evidence="3">C2H2-type domain-containing protein</fullName>
    </recommendedName>
</protein>